<dbReference type="EMBL" id="JAWQEG010007695">
    <property type="protein sequence ID" value="KAK3851859.1"/>
    <property type="molecule type" value="Genomic_DNA"/>
</dbReference>
<feature type="compositionally biased region" description="Low complexity" evidence="1">
    <location>
        <begin position="59"/>
        <end position="99"/>
    </location>
</feature>
<accession>A0AAE1BLW2</accession>
<organism evidence="2 3">
    <name type="scientific">Petrolisthes cinctipes</name>
    <name type="common">Flat porcelain crab</name>
    <dbReference type="NCBI Taxonomy" id="88211"/>
    <lineage>
        <taxon>Eukaryota</taxon>
        <taxon>Metazoa</taxon>
        <taxon>Ecdysozoa</taxon>
        <taxon>Arthropoda</taxon>
        <taxon>Crustacea</taxon>
        <taxon>Multicrustacea</taxon>
        <taxon>Malacostraca</taxon>
        <taxon>Eumalacostraca</taxon>
        <taxon>Eucarida</taxon>
        <taxon>Decapoda</taxon>
        <taxon>Pleocyemata</taxon>
        <taxon>Anomura</taxon>
        <taxon>Galatheoidea</taxon>
        <taxon>Porcellanidae</taxon>
        <taxon>Petrolisthes</taxon>
    </lineage>
</organism>
<keyword evidence="3" id="KW-1185">Reference proteome</keyword>
<evidence type="ECO:0000256" key="1">
    <source>
        <dbReference type="SAM" id="MobiDB-lite"/>
    </source>
</evidence>
<dbReference type="Proteomes" id="UP001286313">
    <property type="component" value="Unassembled WGS sequence"/>
</dbReference>
<proteinExistence type="predicted"/>
<dbReference type="AlphaFoldDB" id="A0AAE1BLW2"/>
<evidence type="ECO:0000313" key="2">
    <source>
        <dbReference type="EMBL" id="KAK3851859.1"/>
    </source>
</evidence>
<protein>
    <submittedName>
        <fullName evidence="2">Uncharacterized protein</fullName>
    </submittedName>
</protein>
<feature type="region of interest" description="Disordered" evidence="1">
    <location>
        <begin position="1"/>
        <end position="34"/>
    </location>
</feature>
<gene>
    <name evidence="2" type="ORF">Pcinc_041525</name>
</gene>
<feature type="region of interest" description="Disordered" evidence="1">
    <location>
        <begin position="59"/>
        <end position="105"/>
    </location>
</feature>
<name>A0AAE1BLW2_PETCI</name>
<reference evidence="2" key="1">
    <citation type="submission" date="2023-10" db="EMBL/GenBank/DDBJ databases">
        <title>Genome assemblies of two species of porcelain crab, Petrolisthes cinctipes and Petrolisthes manimaculis (Anomura: Porcellanidae).</title>
        <authorList>
            <person name="Angst P."/>
        </authorList>
    </citation>
    <scope>NUCLEOTIDE SEQUENCE</scope>
    <source>
        <strain evidence="2">PB745_01</strain>
        <tissue evidence="2">Gill</tissue>
    </source>
</reference>
<comment type="caution">
    <text evidence="2">The sequence shown here is derived from an EMBL/GenBank/DDBJ whole genome shotgun (WGS) entry which is preliminary data.</text>
</comment>
<evidence type="ECO:0000313" key="3">
    <source>
        <dbReference type="Proteomes" id="UP001286313"/>
    </source>
</evidence>
<sequence length="105" mass="10212">MKPALPEKPAIASKPPPTAATDSRQPPPSEKAVRQFTDTEAGNVEGAKTGVLGKFVWPPQSAATPAATPAAASTTAAAPPAAATSTPAAVTAATPTPAAGDSTNL</sequence>